<sequence length="86" mass="9670">MRIHNSAKIIDGLKDAAQEGFKRKPRGLWWADEDTWVDLLVEGAAPGLNGRQAGAYSYQVDLKPGFRLLQMTDAEALLDFSRMYGQ</sequence>
<reference evidence="1" key="1">
    <citation type="journal article" date="2015" name="Nature">
        <title>Complex archaea that bridge the gap between prokaryotes and eukaryotes.</title>
        <authorList>
            <person name="Spang A."/>
            <person name="Saw J.H."/>
            <person name="Jorgensen S.L."/>
            <person name="Zaremba-Niedzwiedzka K."/>
            <person name="Martijn J."/>
            <person name="Lind A.E."/>
            <person name="van Eijk R."/>
            <person name="Schleper C."/>
            <person name="Guy L."/>
            <person name="Ettema T.J."/>
        </authorList>
    </citation>
    <scope>NUCLEOTIDE SEQUENCE</scope>
</reference>
<evidence type="ECO:0000313" key="1">
    <source>
        <dbReference type="EMBL" id="KKL19425.1"/>
    </source>
</evidence>
<proteinExistence type="predicted"/>
<organism evidence="1">
    <name type="scientific">marine sediment metagenome</name>
    <dbReference type="NCBI Taxonomy" id="412755"/>
    <lineage>
        <taxon>unclassified sequences</taxon>
        <taxon>metagenomes</taxon>
        <taxon>ecological metagenomes</taxon>
    </lineage>
</organism>
<accession>A0A0F9BCJ0</accession>
<feature type="non-terminal residue" evidence="1">
    <location>
        <position position="86"/>
    </location>
</feature>
<protein>
    <submittedName>
        <fullName evidence="1">Uncharacterized protein</fullName>
    </submittedName>
</protein>
<comment type="caution">
    <text evidence="1">The sequence shown here is derived from an EMBL/GenBank/DDBJ whole genome shotgun (WGS) entry which is preliminary data.</text>
</comment>
<dbReference type="EMBL" id="LAZR01038492">
    <property type="protein sequence ID" value="KKL19425.1"/>
    <property type="molecule type" value="Genomic_DNA"/>
</dbReference>
<dbReference type="AlphaFoldDB" id="A0A0F9BCJ0"/>
<gene>
    <name evidence="1" type="ORF">LCGC14_2465610</name>
</gene>
<name>A0A0F9BCJ0_9ZZZZ</name>